<dbReference type="Proteomes" id="UP001185015">
    <property type="component" value="Unassembled WGS sequence"/>
</dbReference>
<sequence length="159" mass="17847">MSVKKMNNKMLILLLATMCIFAAGCIGDSGDDIDGGETNVSDDVISGDIPDEDISENVSEDISENVSEEMIEPRIYSITLDNYLSRPALLEINKEDTVYWNNRQNGGDRKRFTLVSEDGLWENHTINYGVPFNYTFTEEGTYNYSILGQPRMDGTVIVK</sequence>
<reference evidence="1 2" key="1">
    <citation type="submission" date="2023-07" db="EMBL/GenBank/DDBJ databases">
        <title>Genomic Encyclopedia of Type Strains, Phase IV (KMG-IV): sequencing the most valuable type-strain genomes for metagenomic binning, comparative biology and taxonomic classification.</title>
        <authorList>
            <person name="Goeker M."/>
        </authorList>
    </citation>
    <scope>NUCLEOTIDE SEQUENCE [LARGE SCALE GENOMIC DNA]</scope>
    <source>
        <strain evidence="1 2">DSM 17273</strain>
    </source>
</reference>
<dbReference type="Gene3D" id="2.60.40.420">
    <property type="entry name" value="Cupredoxins - blue copper proteins"/>
    <property type="match status" value="1"/>
</dbReference>
<dbReference type="PROSITE" id="PS51257">
    <property type="entry name" value="PROKAR_LIPOPROTEIN"/>
    <property type="match status" value="1"/>
</dbReference>
<dbReference type="PANTHER" id="PTHR36507">
    <property type="entry name" value="BLL1555 PROTEIN"/>
    <property type="match status" value="1"/>
</dbReference>
<dbReference type="InterPro" id="IPR052721">
    <property type="entry name" value="ET_Amicyanin"/>
</dbReference>
<dbReference type="SUPFAM" id="SSF49503">
    <property type="entry name" value="Cupredoxins"/>
    <property type="match status" value="1"/>
</dbReference>
<dbReference type="AlphaFoldDB" id="A0AA90ZDL8"/>
<gene>
    <name evidence="1" type="ORF">J2750_002022</name>
</gene>
<organism evidence="1 2">
    <name type="scientific">Methanococcoides alaskense</name>
    <dbReference type="NCBI Taxonomy" id="325778"/>
    <lineage>
        <taxon>Archaea</taxon>
        <taxon>Methanobacteriati</taxon>
        <taxon>Methanobacteriota</taxon>
        <taxon>Stenosarchaea group</taxon>
        <taxon>Methanomicrobia</taxon>
        <taxon>Methanosarcinales</taxon>
        <taxon>Methanosarcinaceae</taxon>
        <taxon>Methanococcoides</taxon>
    </lineage>
</organism>
<proteinExistence type="predicted"/>
<evidence type="ECO:0000313" key="1">
    <source>
        <dbReference type="EMBL" id="MDR6223552.1"/>
    </source>
</evidence>
<dbReference type="PANTHER" id="PTHR36507:SF1">
    <property type="entry name" value="BLL1555 PROTEIN"/>
    <property type="match status" value="1"/>
</dbReference>
<accession>A0AA90ZDL8</accession>
<name>A0AA90ZDL8_9EURY</name>
<evidence type="ECO:0000313" key="2">
    <source>
        <dbReference type="Proteomes" id="UP001185015"/>
    </source>
</evidence>
<comment type="caution">
    <text evidence="1">The sequence shown here is derived from an EMBL/GenBank/DDBJ whole genome shotgun (WGS) entry which is preliminary data.</text>
</comment>
<protein>
    <submittedName>
        <fullName evidence="1">Plastocyanin</fullName>
    </submittedName>
</protein>
<dbReference type="RefSeq" id="WP_309740916.1">
    <property type="nucleotide sequence ID" value="NZ_JAVDQI010000009.1"/>
</dbReference>
<keyword evidence="2" id="KW-1185">Reference proteome</keyword>
<dbReference type="EMBL" id="JAVDQI010000009">
    <property type="protein sequence ID" value="MDR6223552.1"/>
    <property type="molecule type" value="Genomic_DNA"/>
</dbReference>
<dbReference type="InterPro" id="IPR008972">
    <property type="entry name" value="Cupredoxin"/>
</dbReference>